<keyword evidence="1" id="KW-0732">Signal</keyword>
<feature type="chain" id="PRO_5045066887" evidence="1">
    <location>
        <begin position="30"/>
        <end position="131"/>
    </location>
</feature>
<proteinExistence type="predicted"/>
<organism evidence="2 3">
    <name type="scientific">Cyclobacterium plantarum</name>
    <dbReference type="NCBI Taxonomy" id="2716263"/>
    <lineage>
        <taxon>Bacteria</taxon>
        <taxon>Pseudomonadati</taxon>
        <taxon>Bacteroidota</taxon>
        <taxon>Cytophagia</taxon>
        <taxon>Cytophagales</taxon>
        <taxon>Cyclobacteriaceae</taxon>
        <taxon>Cyclobacterium</taxon>
    </lineage>
</organism>
<evidence type="ECO:0000313" key="2">
    <source>
        <dbReference type="EMBL" id="NHE57405.1"/>
    </source>
</evidence>
<name>A0ABX0H6B0_9BACT</name>
<sequence>MMQVARNSRFLKGFWIFMALYLLNCSVDAGDENPNYLPEDLSINDQESIIEIVLEIGLGIEDAIPESEDADGDRETTHKKKLKSDIHLFIASKINDFRFLEVLTNKYTTGQSVLISSVFFRVPSPPPRYFC</sequence>
<keyword evidence="3" id="KW-1185">Reference proteome</keyword>
<comment type="caution">
    <text evidence="2">The sequence shown here is derived from an EMBL/GenBank/DDBJ whole genome shotgun (WGS) entry which is preliminary data.</text>
</comment>
<evidence type="ECO:0000313" key="3">
    <source>
        <dbReference type="Proteomes" id="UP000649799"/>
    </source>
</evidence>
<protein>
    <submittedName>
        <fullName evidence="2">Uncharacterized protein</fullName>
    </submittedName>
</protein>
<gene>
    <name evidence="2" type="ORF">G9Q97_11355</name>
</gene>
<reference evidence="2 3" key="1">
    <citation type="submission" date="2020-03" db="EMBL/GenBank/DDBJ databases">
        <title>Cyclobacterium plantarum sp. nov., a marine bacterium isolated from a coastal-marine wetland.</title>
        <authorList>
            <person name="Sanchez-Porro C."/>
            <person name="Ventosa A."/>
            <person name="Amoozegar M."/>
        </authorList>
    </citation>
    <scope>NUCLEOTIDE SEQUENCE [LARGE SCALE GENOMIC DNA]</scope>
    <source>
        <strain evidence="2 3">GBPx2</strain>
    </source>
</reference>
<dbReference type="RefSeq" id="WP_166146888.1">
    <property type="nucleotide sequence ID" value="NZ_JAANYN010000004.1"/>
</dbReference>
<feature type="signal peptide" evidence="1">
    <location>
        <begin position="1"/>
        <end position="29"/>
    </location>
</feature>
<dbReference type="EMBL" id="JAANYN010000004">
    <property type="protein sequence ID" value="NHE57405.1"/>
    <property type="molecule type" value="Genomic_DNA"/>
</dbReference>
<evidence type="ECO:0000256" key="1">
    <source>
        <dbReference type="SAM" id="SignalP"/>
    </source>
</evidence>
<dbReference type="Proteomes" id="UP000649799">
    <property type="component" value="Unassembled WGS sequence"/>
</dbReference>
<accession>A0ABX0H6B0</accession>